<dbReference type="CDD" id="cd00293">
    <property type="entry name" value="USP-like"/>
    <property type="match status" value="1"/>
</dbReference>
<reference evidence="3 4" key="1">
    <citation type="journal article" date="2022" name="Microbiol. Resour. Announc.">
        <title>Complete Genome Sequence of the Hyperthermophilic and Acidophilic Archaeon Saccharolobus caldissimus Strain HS-3T.</title>
        <authorList>
            <person name="Sakai H.D."/>
            <person name="Kurosawa N."/>
        </authorList>
    </citation>
    <scope>NUCLEOTIDE SEQUENCE [LARGE SCALE GENOMIC DNA]</scope>
    <source>
        <strain evidence="3 4">JCM32116</strain>
    </source>
</reference>
<dbReference type="PRINTS" id="PR01438">
    <property type="entry name" value="UNVRSLSTRESS"/>
</dbReference>
<proteinExistence type="inferred from homology"/>
<protein>
    <submittedName>
        <fullName evidence="3">Universal stress protein UspA</fullName>
    </submittedName>
</protein>
<dbReference type="PANTHER" id="PTHR46268">
    <property type="entry name" value="STRESS RESPONSE PROTEIN NHAX"/>
    <property type="match status" value="1"/>
</dbReference>
<evidence type="ECO:0000259" key="2">
    <source>
        <dbReference type="Pfam" id="PF00582"/>
    </source>
</evidence>
<organism evidence="3 4">
    <name type="scientific">Saccharolobus caldissimus</name>
    <dbReference type="NCBI Taxonomy" id="1702097"/>
    <lineage>
        <taxon>Archaea</taxon>
        <taxon>Thermoproteota</taxon>
        <taxon>Thermoprotei</taxon>
        <taxon>Sulfolobales</taxon>
        <taxon>Sulfolobaceae</taxon>
        <taxon>Saccharolobus</taxon>
    </lineage>
</organism>
<keyword evidence="4" id="KW-1185">Reference proteome</keyword>
<dbReference type="Proteomes" id="UP001319921">
    <property type="component" value="Chromosome"/>
</dbReference>
<gene>
    <name evidence="3" type="ORF">SACC_31100</name>
</gene>
<name>A0AAQ4CWB2_9CREN</name>
<evidence type="ECO:0000313" key="4">
    <source>
        <dbReference type="Proteomes" id="UP001319921"/>
    </source>
</evidence>
<dbReference type="SUPFAM" id="SSF52402">
    <property type="entry name" value="Adenine nucleotide alpha hydrolases-like"/>
    <property type="match status" value="1"/>
</dbReference>
<evidence type="ECO:0000256" key="1">
    <source>
        <dbReference type="ARBA" id="ARBA00008791"/>
    </source>
</evidence>
<dbReference type="InterPro" id="IPR006015">
    <property type="entry name" value="Universal_stress_UspA"/>
</dbReference>
<feature type="domain" description="UspA" evidence="2">
    <location>
        <begin position="1"/>
        <end position="139"/>
    </location>
</feature>
<comment type="similarity">
    <text evidence="1">Belongs to the universal stress protein A family.</text>
</comment>
<dbReference type="GeneID" id="68867834"/>
<dbReference type="PANTHER" id="PTHR46268:SF25">
    <property type="entry name" value="USPA DOMAIN PROTEIN"/>
    <property type="match status" value="1"/>
</dbReference>
<sequence>MISKLLVAYDGSEKSKKALNLASEIAKLSNAELIILTVVNTCIETMGPPVNEYLSKLKEEANKKIDEAIQIAKNNGVIRVRGEVIEGEPSSVITEYAEKEGVDMIFIGNRGLSKLKKIFIGSVSQGVLELSKNPVVVVK</sequence>
<dbReference type="Pfam" id="PF00582">
    <property type="entry name" value="Usp"/>
    <property type="match status" value="1"/>
</dbReference>
<dbReference type="KEGG" id="scas:SACC_31100"/>
<dbReference type="RefSeq" id="WP_229570762.1">
    <property type="nucleotide sequence ID" value="NZ_AP025226.1"/>
</dbReference>
<evidence type="ECO:0000313" key="3">
    <source>
        <dbReference type="EMBL" id="BDC00094.1"/>
    </source>
</evidence>
<dbReference type="Gene3D" id="3.40.50.620">
    <property type="entry name" value="HUPs"/>
    <property type="match status" value="1"/>
</dbReference>
<dbReference type="EMBL" id="AP025226">
    <property type="protein sequence ID" value="BDC00094.1"/>
    <property type="molecule type" value="Genomic_DNA"/>
</dbReference>
<dbReference type="InterPro" id="IPR014729">
    <property type="entry name" value="Rossmann-like_a/b/a_fold"/>
</dbReference>
<dbReference type="AlphaFoldDB" id="A0AAQ4CWB2"/>
<accession>A0AAQ4CWB2</accession>
<dbReference type="InterPro" id="IPR006016">
    <property type="entry name" value="UspA"/>
</dbReference>